<dbReference type="AlphaFoldDB" id="A0A6S7L706"/>
<evidence type="ECO:0000313" key="3">
    <source>
        <dbReference type="Proteomes" id="UP001152795"/>
    </source>
</evidence>
<proteinExistence type="predicted"/>
<feature type="compositionally biased region" description="Basic and acidic residues" evidence="1">
    <location>
        <begin position="74"/>
        <end position="101"/>
    </location>
</feature>
<keyword evidence="3" id="KW-1185">Reference proteome</keyword>
<protein>
    <submittedName>
        <fullName evidence="2">Uncharacterized protein</fullName>
    </submittedName>
</protein>
<dbReference type="Proteomes" id="UP001152795">
    <property type="component" value="Unassembled WGS sequence"/>
</dbReference>
<name>A0A6S7L706_PARCT</name>
<gene>
    <name evidence="2" type="ORF">PACLA_8A028697</name>
</gene>
<sequence>MAENKTTFNVDTKYCEYVLIGDITLNVYPSKDGKLRPTVVASEEEKPADTSKANPEYPRECIVAQKEMDMNAGREENEVHEKSSVLESHPSKSETTVKSKGDTTGSIKRWSLKRLRRLLSKKSPDNNHEVQSEVHSKTNAACTGTLPSSESVPTRGEMCPRCIMTDETDLPQDRNKWPIAQIEKDCFQEICNLLDLYDLSKEPLMIALDCFTTKEVTLITQEFMATRGKGMASKALGIWGTSEDGNNVGTLKDILKNTMERVDVLEKIENWEKLSVCYGCGINLQE</sequence>
<accession>A0A6S7L706</accession>
<feature type="region of interest" description="Disordered" evidence="1">
    <location>
        <begin position="74"/>
        <end position="104"/>
    </location>
</feature>
<evidence type="ECO:0000313" key="2">
    <source>
        <dbReference type="EMBL" id="CAB4028249.1"/>
    </source>
</evidence>
<organism evidence="2 3">
    <name type="scientific">Paramuricea clavata</name>
    <name type="common">Red gorgonian</name>
    <name type="synonym">Violescent sea-whip</name>
    <dbReference type="NCBI Taxonomy" id="317549"/>
    <lineage>
        <taxon>Eukaryota</taxon>
        <taxon>Metazoa</taxon>
        <taxon>Cnidaria</taxon>
        <taxon>Anthozoa</taxon>
        <taxon>Octocorallia</taxon>
        <taxon>Malacalcyonacea</taxon>
        <taxon>Plexauridae</taxon>
        <taxon>Paramuricea</taxon>
    </lineage>
</organism>
<reference evidence="2" key="1">
    <citation type="submission" date="2020-04" db="EMBL/GenBank/DDBJ databases">
        <authorList>
            <person name="Alioto T."/>
            <person name="Alioto T."/>
            <person name="Gomez Garrido J."/>
        </authorList>
    </citation>
    <scope>NUCLEOTIDE SEQUENCE</scope>
    <source>
        <strain evidence="2">A484AB</strain>
    </source>
</reference>
<evidence type="ECO:0000256" key="1">
    <source>
        <dbReference type="SAM" id="MobiDB-lite"/>
    </source>
</evidence>
<dbReference type="EMBL" id="CACRXK020015350">
    <property type="protein sequence ID" value="CAB4028249.1"/>
    <property type="molecule type" value="Genomic_DNA"/>
</dbReference>
<comment type="caution">
    <text evidence="2">The sequence shown here is derived from an EMBL/GenBank/DDBJ whole genome shotgun (WGS) entry which is preliminary data.</text>
</comment>